<protein>
    <submittedName>
        <fullName evidence="1">Uncharacterized protein</fullName>
    </submittedName>
</protein>
<proteinExistence type="predicted"/>
<comment type="caution">
    <text evidence="1">The sequence shown here is derived from an EMBL/GenBank/DDBJ whole genome shotgun (WGS) entry which is preliminary data.</text>
</comment>
<organism evidence="1 2">
    <name type="scientific">Candidatus Nitrobium versatile</name>
    <dbReference type="NCBI Taxonomy" id="2884831"/>
    <lineage>
        <taxon>Bacteria</taxon>
        <taxon>Pseudomonadati</taxon>
        <taxon>Nitrospirota</taxon>
        <taxon>Nitrospiria</taxon>
        <taxon>Nitrospirales</taxon>
        <taxon>Nitrospiraceae</taxon>
        <taxon>Candidatus Nitrobium</taxon>
    </lineage>
</organism>
<accession>A0A953JAU3</accession>
<dbReference type="AlphaFoldDB" id="A0A953JAU3"/>
<gene>
    <name evidence="1" type="ORF">K8I29_04160</name>
</gene>
<dbReference type="EMBL" id="JAIOIV010000032">
    <property type="protein sequence ID" value="MBZ0155394.1"/>
    <property type="molecule type" value="Genomic_DNA"/>
</dbReference>
<dbReference type="Proteomes" id="UP000705867">
    <property type="component" value="Unassembled WGS sequence"/>
</dbReference>
<reference evidence="1" key="1">
    <citation type="journal article" date="2021" name="bioRxiv">
        <title>Unraveling nitrogen, sulfur and carbon metabolic pathways and microbial community transcriptional responses to substrate deprivation and toxicity stresses in a bioreactor mimicking anoxic brackish coastal sediment conditions.</title>
        <authorList>
            <person name="Martins P.D."/>
            <person name="Echeveste M.J."/>
            <person name="Arshad A."/>
            <person name="Kurth J."/>
            <person name="Ouboter H."/>
            <person name="Jetten M.S.M."/>
            <person name="Welte C.U."/>
        </authorList>
    </citation>
    <scope>NUCLEOTIDE SEQUENCE</scope>
    <source>
        <strain evidence="1">MAG_39</strain>
    </source>
</reference>
<name>A0A953JAU3_9BACT</name>
<evidence type="ECO:0000313" key="2">
    <source>
        <dbReference type="Proteomes" id="UP000705867"/>
    </source>
</evidence>
<reference evidence="1" key="2">
    <citation type="submission" date="2021-08" db="EMBL/GenBank/DDBJ databases">
        <authorList>
            <person name="Dalcin Martins P."/>
        </authorList>
    </citation>
    <scope>NUCLEOTIDE SEQUENCE</scope>
    <source>
        <strain evidence="1">MAG_39</strain>
    </source>
</reference>
<sequence length="117" mass="12700">MAREAIAGISGITHPVPACHDPQGVRMDGITGDHTHLINFDTRIVRPAPGAAYPTFTDRGSRSGSCTLICHNVVHSSSSIEDQNNSLFYFPGVSIPSFLSRYRRVSLVTSRSLAAFR</sequence>
<evidence type="ECO:0000313" key="1">
    <source>
        <dbReference type="EMBL" id="MBZ0155394.1"/>
    </source>
</evidence>